<dbReference type="AlphaFoldDB" id="A0A8H6LXT2"/>
<proteinExistence type="predicted"/>
<dbReference type="OrthoDB" id="2967323at2759"/>
<reference evidence="1 2" key="1">
    <citation type="submission" date="2020-07" db="EMBL/GenBank/DDBJ databases">
        <title>Comparative genomics of pyrophilous fungi reveals a link between fire events and developmental genes.</title>
        <authorList>
            <consortium name="DOE Joint Genome Institute"/>
            <person name="Steindorff A.S."/>
            <person name="Carver A."/>
            <person name="Calhoun S."/>
            <person name="Stillman K."/>
            <person name="Liu H."/>
            <person name="Lipzen A."/>
            <person name="Pangilinan J."/>
            <person name="Labutti K."/>
            <person name="Bruns T.D."/>
            <person name="Grigoriev I.V."/>
        </authorList>
    </citation>
    <scope>NUCLEOTIDE SEQUENCE [LARGE SCALE GENOMIC DNA]</scope>
    <source>
        <strain evidence="1 2">CBS 144469</strain>
    </source>
</reference>
<evidence type="ECO:0000313" key="1">
    <source>
        <dbReference type="EMBL" id="KAF6746029.1"/>
    </source>
</evidence>
<dbReference type="SUPFAM" id="SSF52047">
    <property type="entry name" value="RNI-like"/>
    <property type="match status" value="1"/>
</dbReference>
<dbReference type="Gene3D" id="3.80.10.10">
    <property type="entry name" value="Ribonuclease Inhibitor"/>
    <property type="match status" value="1"/>
</dbReference>
<dbReference type="EMBL" id="JACGCI010000097">
    <property type="protein sequence ID" value="KAF6746029.1"/>
    <property type="molecule type" value="Genomic_DNA"/>
</dbReference>
<dbReference type="InterPro" id="IPR032675">
    <property type="entry name" value="LRR_dom_sf"/>
</dbReference>
<dbReference type="Proteomes" id="UP000521943">
    <property type="component" value="Unassembled WGS sequence"/>
</dbReference>
<evidence type="ECO:0000313" key="2">
    <source>
        <dbReference type="Proteomes" id="UP000521943"/>
    </source>
</evidence>
<evidence type="ECO:0008006" key="3">
    <source>
        <dbReference type="Google" id="ProtNLM"/>
    </source>
</evidence>
<gene>
    <name evidence="1" type="ORF">DFP72DRAFT_855854</name>
</gene>
<organism evidence="1 2">
    <name type="scientific">Ephemerocybe angulata</name>
    <dbReference type="NCBI Taxonomy" id="980116"/>
    <lineage>
        <taxon>Eukaryota</taxon>
        <taxon>Fungi</taxon>
        <taxon>Dikarya</taxon>
        <taxon>Basidiomycota</taxon>
        <taxon>Agaricomycotina</taxon>
        <taxon>Agaricomycetes</taxon>
        <taxon>Agaricomycetidae</taxon>
        <taxon>Agaricales</taxon>
        <taxon>Agaricineae</taxon>
        <taxon>Psathyrellaceae</taxon>
        <taxon>Ephemerocybe</taxon>
    </lineage>
</organism>
<comment type="caution">
    <text evidence="1">The sequence shown here is derived from an EMBL/GenBank/DDBJ whole genome shotgun (WGS) entry which is preliminary data.</text>
</comment>
<sequence>MPMSLALDKTALIFIPPPPNSSHTQSPIVVQVIIKAARCIWNTQKELSLRGMASRYTANEDLLREIMLKLEPRRGEPKCNPSPLLNMALTCKAFTEPALDSLWRSLKSYTPLVRLLPSRSATGRECDTPKKWSIFETYSNRIKHIVLQPDPADLQDGVDASSDPLLDILGAPGPVFSRLRMVEIPCSVTGRPFSRFIANLQLFSQLETMHLSLHPAARSSIIQLHGLMALRTLRLTVAHYDRRYPQTESLSNEPLDAWLSSATNTPLELHLPSLMNLSVTSDRQTMVEAIGILPLSSLRTIRMSIYECSQPGAIEQNVWGKLFGHLSRCSRETLEVFSLAYAPNELDASDCLRGEHLRLMFNATPFIALRRFNLSGVPLSATDQDISAILENFPNLSLLALPQPIPSSPYDGAQSWGSLLAVAQACPEIQVLDMPLGITGDHLGLPALNSCTPPIANSSLQSSRDFYMLKTWSEGVALAFPGTHALT</sequence>
<protein>
    <recommendedName>
        <fullName evidence="3">F-box domain-containing protein</fullName>
    </recommendedName>
</protein>
<name>A0A8H6LXT2_9AGAR</name>
<accession>A0A8H6LXT2</accession>
<keyword evidence="2" id="KW-1185">Reference proteome</keyword>